<dbReference type="InterPro" id="IPR006659">
    <property type="entry name" value="Arsenate_reductase"/>
</dbReference>
<evidence type="ECO:0000313" key="5">
    <source>
        <dbReference type="Proteomes" id="UP000070138"/>
    </source>
</evidence>
<dbReference type="RefSeq" id="WP_062621131.1">
    <property type="nucleotide sequence ID" value="NZ_JRWG01000003.1"/>
</dbReference>
<evidence type="ECO:0000256" key="3">
    <source>
        <dbReference type="PROSITE-ProRule" id="PRU01282"/>
    </source>
</evidence>
<dbReference type="Pfam" id="PF03960">
    <property type="entry name" value="ArsC"/>
    <property type="match status" value="1"/>
</dbReference>
<organism evidence="4 5">
    <name type="scientific">Aequorivita aquimaris</name>
    <dbReference type="NCBI Taxonomy" id="1548749"/>
    <lineage>
        <taxon>Bacteria</taxon>
        <taxon>Pseudomonadati</taxon>
        <taxon>Bacteroidota</taxon>
        <taxon>Flavobacteriia</taxon>
        <taxon>Flavobacteriales</taxon>
        <taxon>Flavobacteriaceae</taxon>
        <taxon>Aequorivita</taxon>
    </lineage>
</organism>
<comment type="caution">
    <text evidence="4">The sequence shown here is derived from an EMBL/GenBank/DDBJ whole genome shotgun (WGS) entry which is preliminary data.</text>
</comment>
<reference evidence="5" key="1">
    <citation type="submission" date="2014-10" db="EMBL/GenBank/DDBJ databases">
        <title>Genome sequencing of Vitellibacter sp. D-24.</title>
        <authorList>
            <person name="Thevarajoo S."/>
            <person name="Selvaratnam C."/>
            <person name="Goh K.M."/>
            <person name="Chong C.S."/>
        </authorList>
    </citation>
    <scope>NUCLEOTIDE SEQUENCE [LARGE SCALE GENOMIC DNA]</scope>
    <source>
        <strain evidence="5">D-24</strain>
    </source>
</reference>
<dbReference type="Gene3D" id="3.40.30.10">
    <property type="entry name" value="Glutaredoxin"/>
    <property type="match status" value="1"/>
</dbReference>
<keyword evidence="2" id="KW-0560">Oxidoreductase</keyword>
<proteinExistence type="inferred from homology"/>
<sequence>MTTLYHNPRCSKSRQALQLLEEEGETIEIVKYLENPPTHQELKQVIELLGIDPIKLVRTQEPDWRENYKGKNLTNEEVIDAMIQHPKLIERPIAIKGTHAVVGRPPERVLDIL</sequence>
<dbReference type="CDD" id="cd03034">
    <property type="entry name" value="ArsC_ArsC"/>
    <property type="match status" value="1"/>
</dbReference>
<evidence type="ECO:0000313" key="4">
    <source>
        <dbReference type="EMBL" id="KXO00089.1"/>
    </source>
</evidence>
<dbReference type="PANTHER" id="PTHR30041:SF4">
    <property type="entry name" value="ARSENATE REDUCTASE"/>
    <property type="match status" value="1"/>
</dbReference>
<dbReference type="Proteomes" id="UP000070138">
    <property type="component" value="Unassembled WGS sequence"/>
</dbReference>
<evidence type="ECO:0000256" key="1">
    <source>
        <dbReference type="ARBA" id="ARBA00007198"/>
    </source>
</evidence>
<evidence type="ECO:0000256" key="2">
    <source>
        <dbReference type="ARBA" id="ARBA00023002"/>
    </source>
</evidence>
<dbReference type="PANTHER" id="PTHR30041">
    <property type="entry name" value="ARSENATE REDUCTASE"/>
    <property type="match status" value="1"/>
</dbReference>
<dbReference type="InterPro" id="IPR006660">
    <property type="entry name" value="Arsenate_reductase-like"/>
</dbReference>
<dbReference type="PATRIC" id="fig|1548749.3.peg.1345"/>
<dbReference type="NCBIfam" id="TIGR00014">
    <property type="entry name" value="arsC"/>
    <property type="match status" value="1"/>
</dbReference>
<dbReference type="InterPro" id="IPR036249">
    <property type="entry name" value="Thioredoxin-like_sf"/>
</dbReference>
<dbReference type="GO" id="GO:0008794">
    <property type="term" value="F:arsenate reductase (glutaredoxin) activity"/>
    <property type="evidence" value="ECO:0007669"/>
    <property type="project" value="InterPro"/>
</dbReference>
<name>A0A137RIT0_9FLAO</name>
<dbReference type="OrthoDB" id="9808142at2"/>
<comment type="similarity">
    <text evidence="1 3">Belongs to the ArsC family.</text>
</comment>
<dbReference type="EMBL" id="JRWG01000003">
    <property type="protein sequence ID" value="KXO00089.1"/>
    <property type="molecule type" value="Genomic_DNA"/>
</dbReference>
<accession>A0A137RIT0</accession>
<keyword evidence="5" id="KW-1185">Reference proteome</keyword>
<dbReference type="SUPFAM" id="SSF52833">
    <property type="entry name" value="Thioredoxin-like"/>
    <property type="match status" value="1"/>
</dbReference>
<protein>
    <submittedName>
        <fullName evidence="4">Arsenate reductase</fullName>
    </submittedName>
</protein>
<dbReference type="AlphaFoldDB" id="A0A137RIT0"/>
<dbReference type="PROSITE" id="PS51353">
    <property type="entry name" value="ARSC"/>
    <property type="match status" value="1"/>
</dbReference>
<dbReference type="STRING" id="1548749.LS48_06350"/>
<reference evidence="4 5" key="2">
    <citation type="journal article" date="2016" name="Int. J. Syst. Evol. Microbiol.">
        <title>Vitellibacter aquimaris sp. nov., a marine bacterium isolated from seawater.</title>
        <authorList>
            <person name="Thevarajoo S."/>
            <person name="Selvaratnam C."/>
            <person name="Goh K.M."/>
            <person name="Hong K.W."/>
            <person name="Chan X.Y."/>
            <person name="Chan K.G."/>
            <person name="Chong C.S."/>
        </authorList>
    </citation>
    <scope>NUCLEOTIDE SEQUENCE [LARGE SCALE GENOMIC DNA]</scope>
    <source>
        <strain evidence="4 5">D-24</strain>
    </source>
</reference>
<gene>
    <name evidence="4" type="ORF">LS48_06350</name>
</gene>